<evidence type="ECO:0000313" key="2">
    <source>
        <dbReference type="EMBL" id="KOM25601.1"/>
    </source>
</evidence>
<feature type="region of interest" description="Disordered" evidence="1">
    <location>
        <begin position="35"/>
        <end position="67"/>
    </location>
</feature>
<sequence>MGSETEGRLDNLEITVEGIKDETAAIRRDMQQLMTMMGGGPNHQAGGSEGSSSSVNENPGRGDTGGIAFNWRKKVELPSFEGGDPYIWINWAERFFDIQKVAEEEKVELAYISMEGSASYWFKYWREKTKI</sequence>
<name>A0A0L9T5J0_PHAAN</name>
<dbReference type="AlphaFoldDB" id="A0A0L9T5J0"/>
<dbReference type="EMBL" id="KQ258271">
    <property type="protein sequence ID" value="KOM25601.1"/>
    <property type="molecule type" value="Genomic_DNA"/>
</dbReference>
<organism evidence="2 3">
    <name type="scientific">Phaseolus angularis</name>
    <name type="common">Azuki bean</name>
    <name type="synonym">Vigna angularis</name>
    <dbReference type="NCBI Taxonomy" id="3914"/>
    <lineage>
        <taxon>Eukaryota</taxon>
        <taxon>Viridiplantae</taxon>
        <taxon>Streptophyta</taxon>
        <taxon>Embryophyta</taxon>
        <taxon>Tracheophyta</taxon>
        <taxon>Spermatophyta</taxon>
        <taxon>Magnoliopsida</taxon>
        <taxon>eudicotyledons</taxon>
        <taxon>Gunneridae</taxon>
        <taxon>Pentapetalae</taxon>
        <taxon>rosids</taxon>
        <taxon>fabids</taxon>
        <taxon>Fabales</taxon>
        <taxon>Fabaceae</taxon>
        <taxon>Papilionoideae</taxon>
        <taxon>50 kb inversion clade</taxon>
        <taxon>NPAAA clade</taxon>
        <taxon>indigoferoid/millettioid clade</taxon>
        <taxon>Phaseoleae</taxon>
        <taxon>Vigna</taxon>
    </lineage>
</organism>
<dbReference type="OMA" id="WINWAER"/>
<reference evidence="3" key="1">
    <citation type="journal article" date="2015" name="Proc. Natl. Acad. Sci. U.S.A.">
        <title>Genome sequencing of adzuki bean (Vigna angularis) provides insight into high starch and low fat accumulation and domestication.</title>
        <authorList>
            <person name="Yang K."/>
            <person name="Tian Z."/>
            <person name="Chen C."/>
            <person name="Luo L."/>
            <person name="Zhao B."/>
            <person name="Wang Z."/>
            <person name="Yu L."/>
            <person name="Li Y."/>
            <person name="Sun Y."/>
            <person name="Li W."/>
            <person name="Chen Y."/>
            <person name="Li Y."/>
            <person name="Zhang Y."/>
            <person name="Ai D."/>
            <person name="Zhao J."/>
            <person name="Shang C."/>
            <person name="Ma Y."/>
            <person name="Wu B."/>
            <person name="Wang M."/>
            <person name="Gao L."/>
            <person name="Sun D."/>
            <person name="Zhang P."/>
            <person name="Guo F."/>
            <person name="Wang W."/>
            <person name="Li Y."/>
            <person name="Wang J."/>
            <person name="Varshney R.K."/>
            <person name="Wang J."/>
            <person name="Ling H.Q."/>
            <person name="Wan P."/>
        </authorList>
    </citation>
    <scope>NUCLEOTIDE SEQUENCE</scope>
    <source>
        <strain evidence="3">cv. Jingnong 6</strain>
    </source>
</reference>
<evidence type="ECO:0000313" key="3">
    <source>
        <dbReference type="Proteomes" id="UP000053144"/>
    </source>
</evidence>
<proteinExistence type="predicted"/>
<accession>A0A0L9T5J0</accession>
<evidence type="ECO:0000256" key="1">
    <source>
        <dbReference type="SAM" id="MobiDB-lite"/>
    </source>
</evidence>
<protein>
    <recommendedName>
        <fullName evidence="4">Retrotransposon gag domain-containing protein</fullName>
    </recommendedName>
</protein>
<dbReference type="Gramene" id="KOM25601">
    <property type="protein sequence ID" value="KOM25601"/>
    <property type="gene ID" value="LR48_Vigan123s002100"/>
</dbReference>
<gene>
    <name evidence="2" type="ORF">LR48_Vigan123s002100</name>
</gene>
<dbReference type="Proteomes" id="UP000053144">
    <property type="component" value="Unassembled WGS sequence"/>
</dbReference>
<evidence type="ECO:0008006" key="4">
    <source>
        <dbReference type="Google" id="ProtNLM"/>
    </source>
</evidence>